<reference evidence="6 7" key="1">
    <citation type="submission" date="2021-04" db="EMBL/GenBank/DDBJ databases">
        <title>Magnetospirillum sulfuroxidans sp. nov., a facultative chemolithoautotrophic sulfur-oxidizing alphaproteobacterium isolated from freshwater sediment and proposals for Paramagetospirillum gen. nov., and Magnetospirillaceae fam. nov.</title>
        <authorList>
            <person name="Koziaeva V."/>
            <person name="Geelhoed J.S."/>
            <person name="Sorokin D.Y."/>
            <person name="Grouzdev D.S."/>
        </authorList>
    </citation>
    <scope>NUCLEOTIDE SEQUENCE [LARGE SCALE GENOMIC DNA]</scope>
    <source>
        <strain evidence="6 7">J10</strain>
    </source>
</reference>
<proteinExistence type="inferred from homology"/>
<evidence type="ECO:0000313" key="7">
    <source>
        <dbReference type="Proteomes" id="UP000680714"/>
    </source>
</evidence>
<dbReference type="EMBL" id="JAGTUF010000007">
    <property type="protein sequence ID" value="MBR9971923.1"/>
    <property type="molecule type" value="Genomic_DNA"/>
</dbReference>
<organism evidence="6 7">
    <name type="scientific">Magnetospirillum sulfuroxidans</name>
    <dbReference type="NCBI Taxonomy" id="611300"/>
    <lineage>
        <taxon>Bacteria</taxon>
        <taxon>Pseudomonadati</taxon>
        <taxon>Pseudomonadota</taxon>
        <taxon>Alphaproteobacteria</taxon>
        <taxon>Rhodospirillales</taxon>
        <taxon>Rhodospirillaceae</taxon>
        <taxon>Magnetospirillum</taxon>
    </lineage>
</organism>
<comment type="similarity">
    <text evidence="3">Belongs to the metallo-dependent hydrolases superfamily. DHOase family. Class I DHOase subfamily.</text>
</comment>
<dbReference type="PANTHER" id="PTHR43668:SF2">
    <property type="entry name" value="ALLANTOINASE"/>
    <property type="match status" value="1"/>
</dbReference>
<dbReference type="Gene3D" id="2.30.40.10">
    <property type="entry name" value="Urease, subunit C, domain 1"/>
    <property type="match status" value="1"/>
</dbReference>
<dbReference type="PANTHER" id="PTHR43668">
    <property type="entry name" value="ALLANTOINASE"/>
    <property type="match status" value="1"/>
</dbReference>
<evidence type="ECO:0000256" key="3">
    <source>
        <dbReference type="HAMAP-Rule" id="MF_00220"/>
    </source>
</evidence>
<dbReference type="InterPro" id="IPR050138">
    <property type="entry name" value="DHOase/Allantoinase_Hydrolase"/>
</dbReference>
<dbReference type="SUPFAM" id="SSF51338">
    <property type="entry name" value="Composite domain of metallo-dependent hydrolases"/>
    <property type="match status" value="1"/>
</dbReference>
<feature type="binding site" evidence="3">
    <location>
        <position position="316"/>
    </location>
    <ligand>
        <name>Zn(2+)</name>
        <dbReference type="ChEBI" id="CHEBI:29105"/>
        <label>1</label>
    </ligand>
</feature>
<dbReference type="InterPro" id="IPR013108">
    <property type="entry name" value="Amidohydro_3"/>
</dbReference>
<evidence type="ECO:0000313" key="6">
    <source>
        <dbReference type="EMBL" id="MBR9971923.1"/>
    </source>
</evidence>
<dbReference type="CDD" id="cd01317">
    <property type="entry name" value="DHOase_IIa"/>
    <property type="match status" value="1"/>
</dbReference>
<comment type="caution">
    <text evidence="6">The sequence shown here is derived from an EMBL/GenBank/DDBJ whole genome shotgun (WGS) entry which is preliminary data.</text>
</comment>
<feature type="domain" description="Amidohydrolase 3" evidence="4">
    <location>
        <begin position="354"/>
        <end position="432"/>
    </location>
</feature>
<dbReference type="Pfam" id="PF12890">
    <property type="entry name" value="DHOase"/>
    <property type="match status" value="1"/>
</dbReference>
<keyword evidence="2 3" id="KW-0665">Pyrimidine biosynthesis</keyword>
<keyword evidence="1 3" id="KW-0862">Zinc</keyword>
<comment type="cofactor">
    <cofactor evidence="3">
        <name>Zn(2+)</name>
        <dbReference type="ChEBI" id="CHEBI:29105"/>
    </cofactor>
    <text evidence="3">Binds 2 Zn(2+) ions per subunit.</text>
</comment>
<name>A0ABS5IBW7_9PROT</name>
<comment type="caution">
    <text evidence="3">Lacks conserved residue(s) required for the propagation of feature annotation.</text>
</comment>
<dbReference type="HAMAP" id="MF_00220_B">
    <property type="entry name" value="PyrC_classI_B"/>
    <property type="match status" value="1"/>
</dbReference>
<dbReference type="EC" id="3.5.2.3" evidence="3"/>
<dbReference type="Proteomes" id="UP000680714">
    <property type="component" value="Unassembled WGS sequence"/>
</dbReference>
<gene>
    <name evidence="3 6" type="primary">pyrC</name>
    <name evidence="6" type="ORF">KEC16_09370</name>
</gene>
<feature type="binding site" evidence="3">
    <location>
        <position position="190"/>
    </location>
    <ligand>
        <name>Zn(2+)</name>
        <dbReference type="ChEBI" id="CHEBI:29105"/>
        <label>2</label>
    </ligand>
</feature>
<dbReference type="Gene3D" id="3.20.20.140">
    <property type="entry name" value="Metal-dependent hydrolases"/>
    <property type="match status" value="1"/>
</dbReference>
<dbReference type="NCBIfam" id="TIGR00857">
    <property type="entry name" value="pyrC_multi"/>
    <property type="match status" value="1"/>
</dbReference>
<dbReference type="InterPro" id="IPR011059">
    <property type="entry name" value="Metal-dep_hydrolase_composite"/>
</dbReference>
<evidence type="ECO:0000256" key="2">
    <source>
        <dbReference type="ARBA" id="ARBA00022975"/>
    </source>
</evidence>
<comment type="catalytic activity">
    <reaction evidence="3">
        <text>(S)-dihydroorotate + H2O = N-carbamoyl-L-aspartate + H(+)</text>
        <dbReference type="Rhea" id="RHEA:24296"/>
        <dbReference type="ChEBI" id="CHEBI:15377"/>
        <dbReference type="ChEBI" id="CHEBI:15378"/>
        <dbReference type="ChEBI" id="CHEBI:30864"/>
        <dbReference type="ChEBI" id="CHEBI:32814"/>
        <dbReference type="EC" id="3.5.2.3"/>
    </reaction>
</comment>
<evidence type="ECO:0000259" key="5">
    <source>
        <dbReference type="Pfam" id="PF12890"/>
    </source>
</evidence>
<feature type="binding site" evidence="3">
    <location>
        <begin position="334"/>
        <end position="335"/>
    </location>
    <ligand>
        <name>substrate</name>
    </ligand>
</feature>
<accession>A0ABS5IBW7</accession>
<evidence type="ECO:0000259" key="4">
    <source>
        <dbReference type="Pfam" id="PF07969"/>
    </source>
</evidence>
<dbReference type="SUPFAM" id="SSF51556">
    <property type="entry name" value="Metallo-dependent hydrolases"/>
    <property type="match status" value="1"/>
</dbReference>
<dbReference type="InterPro" id="IPR024403">
    <property type="entry name" value="DHOase_cat"/>
</dbReference>
<dbReference type="Pfam" id="PF07969">
    <property type="entry name" value="Amidohydro_3"/>
    <property type="match status" value="1"/>
</dbReference>
<protein>
    <recommendedName>
        <fullName evidence="3">Dihydroorotase</fullName>
        <shortName evidence="3">DHOase</shortName>
        <ecNumber evidence="3">3.5.2.3</ecNumber>
    </recommendedName>
</protein>
<sequence length="434" mass="45556">MAKPIPSGLVAYVNARLLDPATGLDAKGAVLVNGESIADVGPGLFQGGVPSGIEVVDCAGLCLAPGLVDMRVQVREPGEEHKETLKSAGEAAVAGGITSMVCLPNTDPIMDEVATVEFVARRARKNGLAKVYPYAAATKKLEGRELSEMGFLQEAGALAFTDGIKAIADSQIMRRALSYAATFGALIVQHAEDPALAGSGVMNAGERATRMGLSGIPPEAEVIMLERDMRLVAMTGGRYHAAHVSTAEGIEVIRKAKAKGLAVTCDTAPPYFALNELEVHNYRTFAKLSPPLRAESDRLAVIAGLHDGTIDAIASDHAPQDEDAKRQTFAAAEFGGIGLETLLAATLSLVHGDSLKLLDALRLLTCSPADVLGLSAGRLKMGAAADLVVFDPDRGWLVDPTKFKSKSKNSPFDGRPMQGVVLRTVVDGRTVHCV</sequence>
<feature type="domain" description="Dihydroorotase catalytic" evidence="5">
    <location>
        <begin position="63"/>
        <end position="248"/>
    </location>
</feature>
<feature type="active site" evidence="3">
    <location>
        <position position="316"/>
    </location>
</feature>
<comment type="function">
    <text evidence="3">Catalyzes the reversible cyclization of carbamoyl aspartate to dihydroorotate.</text>
</comment>
<dbReference type="InterPro" id="IPR032466">
    <property type="entry name" value="Metal_Hydrolase"/>
</dbReference>
<evidence type="ECO:0000256" key="1">
    <source>
        <dbReference type="ARBA" id="ARBA00022833"/>
    </source>
</evidence>
<keyword evidence="3 6" id="KW-0378">Hydrolase</keyword>
<keyword evidence="7" id="KW-1185">Reference proteome</keyword>
<dbReference type="InterPro" id="IPR004722">
    <property type="entry name" value="DHOase"/>
</dbReference>
<feature type="binding site" evidence="3">
    <location>
        <position position="105"/>
    </location>
    <ligand>
        <name>substrate</name>
    </ligand>
</feature>
<comment type="pathway">
    <text evidence="3">Pyrimidine metabolism; UMP biosynthesis via de novo pathway; (S)-dihydroorotate from bicarbonate: step 3/3.</text>
</comment>
<dbReference type="RefSeq" id="WP_211548173.1">
    <property type="nucleotide sequence ID" value="NZ_JAGTUF010000007.1"/>
</dbReference>
<keyword evidence="3" id="KW-0479">Metal-binding</keyword>
<dbReference type="GO" id="GO:0004151">
    <property type="term" value="F:dihydroorotase activity"/>
    <property type="evidence" value="ECO:0007669"/>
    <property type="project" value="UniProtKB-EC"/>
</dbReference>
<feature type="binding site" evidence="3">
    <location>
        <position position="243"/>
    </location>
    <ligand>
        <name>Zn(2+)</name>
        <dbReference type="ChEBI" id="CHEBI:29105"/>
        <label>2</label>
    </ligand>
</feature>